<organism evidence="1">
    <name type="scientific">marine metagenome</name>
    <dbReference type="NCBI Taxonomy" id="408172"/>
    <lineage>
        <taxon>unclassified sequences</taxon>
        <taxon>metagenomes</taxon>
        <taxon>ecological metagenomes</taxon>
    </lineage>
</organism>
<sequence length="123" mass="13254">MIAGIYNITCEQGTDFTRSCILKYPDANDPTGSTYLLYDLTGYTARMQIRRTLESATPEIELTTENSGIVLGGDAGTFEIVMTNAQTSALDSDGVYDLEIISGGGTVSRVIQGTFTLDLEVTH</sequence>
<reference evidence="1" key="1">
    <citation type="submission" date="2018-05" db="EMBL/GenBank/DDBJ databases">
        <authorList>
            <person name="Lanie J.A."/>
            <person name="Ng W.-L."/>
            <person name="Kazmierczak K.M."/>
            <person name="Andrzejewski T.M."/>
            <person name="Davidsen T.M."/>
            <person name="Wayne K.J."/>
            <person name="Tettelin H."/>
            <person name="Glass J.I."/>
            <person name="Rusch D."/>
            <person name="Podicherti R."/>
            <person name="Tsui H.-C.T."/>
            <person name="Winkler M.E."/>
        </authorList>
    </citation>
    <scope>NUCLEOTIDE SEQUENCE</scope>
</reference>
<gene>
    <name evidence="1" type="ORF">METZ01_LOCUS512850</name>
</gene>
<proteinExistence type="predicted"/>
<name>A0A383ESW0_9ZZZZ</name>
<evidence type="ECO:0000313" key="1">
    <source>
        <dbReference type="EMBL" id="SVE59996.1"/>
    </source>
</evidence>
<dbReference type="EMBL" id="UINC01228606">
    <property type="protein sequence ID" value="SVE59996.1"/>
    <property type="molecule type" value="Genomic_DNA"/>
</dbReference>
<dbReference type="AlphaFoldDB" id="A0A383ESW0"/>
<accession>A0A383ESW0</accession>
<evidence type="ECO:0008006" key="2">
    <source>
        <dbReference type="Google" id="ProtNLM"/>
    </source>
</evidence>
<protein>
    <recommendedName>
        <fullName evidence="2">Adhesin</fullName>
    </recommendedName>
</protein>